<feature type="domain" description="CBS" evidence="3">
    <location>
        <begin position="40"/>
        <end position="101"/>
    </location>
</feature>
<reference evidence="4 5" key="1">
    <citation type="submission" date="2016-11" db="EMBL/GenBank/DDBJ databases">
        <authorList>
            <person name="Jaros S."/>
            <person name="Januszkiewicz K."/>
            <person name="Wedrychowicz H."/>
        </authorList>
    </citation>
    <scope>NUCLEOTIDE SEQUENCE [LARGE SCALE GENOMIC DNA]</scope>
    <source>
        <strain evidence="4 5">DSM 43832</strain>
    </source>
</reference>
<evidence type="ECO:0000313" key="5">
    <source>
        <dbReference type="Proteomes" id="UP000184363"/>
    </source>
</evidence>
<evidence type="ECO:0000313" key="4">
    <source>
        <dbReference type="EMBL" id="SHK75720.1"/>
    </source>
</evidence>
<dbReference type="Pfam" id="PF00571">
    <property type="entry name" value="CBS"/>
    <property type="match status" value="1"/>
</dbReference>
<dbReference type="PROSITE" id="PS51371">
    <property type="entry name" value="CBS"/>
    <property type="match status" value="1"/>
</dbReference>
<keyword evidence="1 2" id="KW-0129">CBS domain</keyword>
<keyword evidence="5" id="KW-1185">Reference proteome</keyword>
<dbReference type="EMBL" id="FRAP01000011">
    <property type="protein sequence ID" value="SHK75720.1"/>
    <property type="molecule type" value="Genomic_DNA"/>
</dbReference>
<dbReference type="OrthoDB" id="9799454at2"/>
<dbReference type="SUPFAM" id="SSF54631">
    <property type="entry name" value="CBS-domain pair"/>
    <property type="match status" value="1"/>
</dbReference>
<dbReference type="SMART" id="SM00116">
    <property type="entry name" value="CBS"/>
    <property type="match status" value="1"/>
</dbReference>
<dbReference type="RefSeq" id="WP_143172187.1">
    <property type="nucleotide sequence ID" value="NZ_FRAP01000011.1"/>
</dbReference>
<accession>A0A1M6V2P2</accession>
<organism evidence="4 5">
    <name type="scientific">Pseudonocardia thermophila</name>
    <dbReference type="NCBI Taxonomy" id="1848"/>
    <lineage>
        <taxon>Bacteria</taxon>
        <taxon>Bacillati</taxon>
        <taxon>Actinomycetota</taxon>
        <taxon>Actinomycetes</taxon>
        <taxon>Pseudonocardiales</taxon>
        <taxon>Pseudonocardiaceae</taxon>
        <taxon>Pseudonocardia</taxon>
    </lineage>
</organism>
<sequence>MVGIVTEADVLRDRVRHDVHSREVHAEIDAHPPQLVGAVMSTDVMTVDPWTDVAELERRMRDTGFRSVPVVEPDTGLVGIVSRRDIMRALDRTDGQIAADVRAALADYAGRGRWDVLHVTGGVVVLGDPYDLPEERHAAAVVAAGVPGVVDVRIVPA</sequence>
<dbReference type="PANTHER" id="PTHR43080:SF2">
    <property type="entry name" value="CBS DOMAIN-CONTAINING PROTEIN"/>
    <property type="match status" value="1"/>
</dbReference>
<dbReference type="InterPro" id="IPR000644">
    <property type="entry name" value="CBS_dom"/>
</dbReference>
<dbReference type="InterPro" id="IPR046342">
    <property type="entry name" value="CBS_dom_sf"/>
</dbReference>
<evidence type="ECO:0000256" key="2">
    <source>
        <dbReference type="PROSITE-ProRule" id="PRU00703"/>
    </source>
</evidence>
<dbReference type="STRING" id="1848.SAMN05443637_111160"/>
<dbReference type="PANTHER" id="PTHR43080">
    <property type="entry name" value="CBS DOMAIN-CONTAINING PROTEIN CBSX3, MITOCHONDRIAL"/>
    <property type="match status" value="1"/>
</dbReference>
<dbReference type="Gene3D" id="3.10.580.10">
    <property type="entry name" value="CBS-domain"/>
    <property type="match status" value="1"/>
</dbReference>
<protein>
    <submittedName>
        <fullName evidence="4">CBS domain-containing protein</fullName>
    </submittedName>
</protein>
<dbReference type="InterPro" id="IPR051257">
    <property type="entry name" value="Diverse_CBS-Domain"/>
</dbReference>
<evidence type="ECO:0000256" key="1">
    <source>
        <dbReference type="ARBA" id="ARBA00023122"/>
    </source>
</evidence>
<name>A0A1M6V2P2_PSETH</name>
<gene>
    <name evidence="4" type="ORF">SAMN05443637_111160</name>
</gene>
<dbReference type="AlphaFoldDB" id="A0A1M6V2P2"/>
<dbReference type="Proteomes" id="UP000184363">
    <property type="component" value="Unassembled WGS sequence"/>
</dbReference>
<evidence type="ECO:0000259" key="3">
    <source>
        <dbReference type="PROSITE" id="PS51371"/>
    </source>
</evidence>
<proteinExistence type="predicted"/>